<gene>
    <name evidence="1" type="ORF">BJ992_003291</name>
</gene>
<keyword evidence="2" id="KW-1185">Reference proteome</keyword>
<evidence type="ECO:0000313" key="1">
    <source>
        <dbReference type="EMBL" id="MBB6473860.1"/>
    </source>
</evidence>
<dbReference type="SUPFAM" id="SSF56399">
    <property type="entry name" value="ADP-ribosylation"/>
    <property type="match status" value="1"/>
</dbReference>
<dbReference type="InterPro" id="IPR009297">
    <property type="entry name" value="DUF952"/>
</dbReference>
<dbReference type="Gene3D" id="3.20.170.20">
    <property type="entry name" value="Protein of unknown function DUF952"/>
    <property type="match status" value="1"/>
</dbReference>
<dbReference type="Proteomes" id="UP000555564">
    <property type="component" value="Unassembled WGS sequence"/>
</dbReference>
<accession>A0A7X0IF31</accession>
<protein>
    <submittedName>
        <fullName evidence="1">Uncharacterized protein (DUF952 family)</fullName>
    </submittedName>
</protein>
<dbReference type="EMBL" id="JACHIU010000001">
    <property type="protein sequence ID" value="MBB6473860.1"/>
    <property type="molecule type" value="Genomic_DNA"/>
</dbReference>
<proteinExistence type="predicted"/>
<name>A0A7X0IF31_9ACTN</name>
<organism evidence="1 2">
    <name type="scientific">Sphaerisporangium rubeum</name>
    <dbReference type="NCBI Taxonomy" id="321317"/>
    <lineage>
        <taxon>Bacteria</taxon>
        <taxon>Bacillati</taxon>
        <taxon>Actinomycetota</taxon>
        <taxon>Actinomycetes</taxon>
        <taxon>Streptosporangiales</taxon>
        <taxon>Streptosporangiaceae</taxon>
        <taxon>Sphaerisporangium</taxon>
    </lineage>
</organism>
<reference evidence="1 2" key="1">
    <citation type="submission" date="2020-08" db="EMBL/GenBank/DDBJ databases">
        <title>Sequencing the genomes of 1000 actinobacteria strains.</title>
        <authorList>
            <person name="Klenk H.-P."/>
        </authorList>
    </citation>
    <scope>NUCLEOTIDE SEQUENCE [LARGE SCALE GENOMIC DNA]</scope>
    <source>
        <strain evidence="1 2">DSM 44936</strain>
    </source>
</reference>
<dbReference type="PANTHER" id="PTHR34129">
    <property type="entry name" value="BLR1139 PROTEIN"/>
    <property type="match status" value="1"/>
</dbReference>
<dbReference type="RefSeq" id="WP_184981892.1">
    <property type="nucleotide sequence ID" value="NZ_BAAALO010000090.1"/>
</dbReference>
<sequence>MILHLALAADWDAAHDAGEYRVSTLGRTLEQEGYIHACTGMTQLHGVAARYYRGVTEPLVVLAVEETLLGSPVILETPPGAAERFPHIYGPIPVTAVVSATPYRPPGD</sequence>
<dbReference type="Pfam" id="PF06108">
    <property type="entry name" value="DUF952"/>
    <property type="match status" value="1"/>
</dbReference>
<comment type="caution">
    <text evidence="1">The sequence shown here is derived from an EMBL/GenBank/DDBJ whole genome shotgun (WGS) entry which is preliminary data.</text>
</comment>
<evidence type="ECO:0000313" key="2">
    <source>
        <dbReference type="Proteomes" id="UP000555564"/>
    </source>
</evidence>
<dbReference type="PANTHER" id="PTHR34129:SF1">
    <property type="entry name" value="DUF952 DOMAIN-CONTAINING PROTEIN"/>
    <property type="match status" value="1"/>
</dbReference>
<dbReference type="AlphaFoldDB" id="A0A7X0IF31"/>